<dbReference type="AlphaFoldDB" id="A0A0V0I0Y7"/>
<name>A0A0V0I0Y7_SOLCH</name>
<sequence length="84" mass="9911">MITCNPYPSLSYFPSNQDHFRIPKTSSTMFNMQTWSLEPSLHLNTNLGHSWTNMQQSHYEEVNPIHSWNQHVNPVLPWSPHPYC</sequence>
<protein>
    <submittedName>
        <fullName evidence="1">Putative ovule protein</fullName>
    </submittedName>
</protein>
<proteinExistence type="predicted"/>
<accession>A0A0V0I0Y7</accession>
<organism evidence="1">
    <name type="scientific">Solanum chacoense</name>
    <name type="common">Chaco potato</name>
    <dbReference type="NCBI Taxonomy" id="4108"/>
    <lineage>
        <taxon>Eukaryota</taxon>
        <taxon>Viridiplantae</taxon>
        <taxon>Streptophyta</taxon>
        <taxon>Embryophyta</taxon>
        <taxon>Tracheophyta</taxon>
        <taxon>Spermatophyta</taxon>
        <taxon>Magnoliopsida</taxon>
        <taxon>eudicotyledons</taxon>
        <taxon>Gunneridae</taxon>
        <taxon>Pentapetalae</taxon>
        <taxon>asterids</taxon>
        <taxon>lamiids</taxon>
        <taxon>Solanales</taxon>
        <taxon>Solanaceae</taxon>
        <taxon>Solanoideae</taxon>
        <taxon>Solaneae</taxon>
        <taxon>Solanum</taxon>
    </lineage>
</organism>
<dbReference type="EMBL" id="GEDG01012581">
    <property type="protein sequence ID" value="JAP26099.1"/>
    <property type="molecule type" value="Transcribed_RNA"/>
</dbReference>
<reference evidence="1" key="1">
    <citation type="submission" date="2015-12" db="EMBL/GenBank/DDBJ databases">
        <title>Gene expression during late stages of embryo sac development: a critical building block for successful pollen-pistil interactions.</title>
        <authorList>
            <person name="Liu Y."/>
            <person name="Joly V."/>
            <person name="Sabar M."/>
            <person name="Matton D.P."/>
        </authorList>
    </citation>
    <scope>NUCLEOTIDE SEQUENCE</scope>
</reference>
<evidence type="ECO:0000313" key="1">
    <source>
        <dbReference type="EMBL" id="JAP26099.1"/>
    </source>
</evidence>